<evidence type="ECO:0000256" key="4">
    <source>
        <dbReference type="ARBA" id="ARBA00022970"/>
    </source>
</evidence>
<dbReference type="Gene3D" id="3.40.50.2300">
    <property type="match status" value="2"/>
</dbReference>
<feature type="signal peptide" evidence="5">
    <location>
        <begin position="1"/>
        <end position="22"/>
    </location>
</feature>
<keyword evidence="4" id="KW-0029">Amino-acid transport</keyword>
<evidence type="ECO:0000313" key="7">
    <source>
        <dbReference type="EMBL" id="KEJ94864.1"/>
    </source>
</evidence>
<dbReference type="InterPro" id="IPR028082">
    <property type="entry name" value="Peripla_BP_I"/>
</dbReference>
<protein>
    <recommendedName>
        <fullName evidence="6">Leucine-binding protein domain-containing protein</fullName>
    </recommendedName>
</protein>
<keyword evidence="2" id="KW-0813">Transport</keyword>
<dbReference type="InterPro" id="IPR028081">
    <property type="entry name" value="Leu-bd"/>
</dbReference>
<dbReference type="CDD" id="cd06329">
    <property type="entry name" value="PBP1_SBP-like"/>
    <property type="match status" value="1"/>
</dbReference>
<sequence>MLLKFKPIAIVAALLLGGQVHAEEALRLAFVDPLSGPLASSGQLGLKHYQYAAAEINAAGGVLGGRMIEIVPFDNKANPQETSLVLRRLADEGFSFVSQGNSSAVAAAIIDAVEKNNSRNPDHKMMYMNYSAVDPALTNEKCSFWHFRFDTEVNMKTAAMTTFMATQKDLKKVYLINQDYSFGRAVGEASHKMLNEKRPDIEIVGEEYHPLAKVKDFSPYIAKIKASGAQAVMTGNFGADLTLLVKAARDAGLDVDWYTYYSSLLGTVTAMGDAGVDRVYELVEWHENIDNAELTEFAEGYKAEYQDDWRYMRVRTMLHMFANALNAAGTDDPEAVAKALDNASYDSPLGPVRMQSENHQIIMPQYVTLLSRDVEHDLEGTGIGRKTVASFQAEQVKLPTTCDMKRP</sequence>
<feature type="chain" id="PRO_5001690131" description="Leucine-binding protein domain-containing protein" evidence="5">
    <location>
        <begin position="23"/>
        <end position="407"/>
    </location>
</feature>
<evidence type="ECO:0000256" key="2">
    <source>
        <dbReference type="ARBA" id="ARBA00022448"/>
    </source>
</evidence>
<keyword evidence="3 5" id="KW-0732">Signal</keyword>
<dbReference type="GO" id="GO:0006865">
    <property type="term" value="P:amino acid transport"/>
    <property type="evidence" value="ECO:0007669"/>
    <property type="project" value="UniProtKB-KW"/>
</dbReference>
<dbReference type="Pfam" id="PF13458">
    <property type="entry name" value="Peripla_BP_6"/>
    <property type="match status" value="1"/>
</dbReference>
<dbReference type="SUPFAM" id="SSF53822">
    <property type="entry name" value="Periplasmic binding protein-like I"/>
    <property type="match status" value="1"/>
</dbReference>
<dbReference type="PRINTS" id="PR00337">
    <property type="entry name" value="LEUILEVALBP"/>
</dbReference>
<dbReference type="GeneID" id="68868442"/>
<dbReference type="InterPro" id="IPR051010">
    <property type="entry name" value="BCAA_transport"/>
</dbReference>
<evidence type="ECO:0000259" key="6">
    <source>
        <dbReference type="Pfam" id="PF13458"/>
    </source>
</evidence>
<dbReference type="Proteomes" id="UP000027746">
    <property type="component" value="Unassembled WGS sequence"/>
</dbReference>
<dbReference type="PANTHER" id="PTHR30483:SF6">
    <property type="entry name" value="PERIPLASMIC BINDING PROTEIN OF ABC TRANSPORTER FOR NATURAL AMINO ACIDS"/>
    <property type="match status" value="1"/>
</dbReference>
<dbReference type="OrthoDB" id="7235949at2"/>
<organism evidence="7 8">
    <name type="scientific">Pseudosulfitobacter pseudonitzschiae</name>
    <dbReference type="NCBI Taxonomy" id="1402135"/>
    <lineage>
        <taxon>Bacteria</taxon>
        <taxon>Pseudomonadati</taxon>
        <taxon>Pseudomonadota</taxon>
        <taxon>Alphaproteobacteria</taxon>
        <taxon>Rhodobacterales</taxon>
        <taxon>Roseobacteraceae</taxon>
        <taxon>Pseudosulfitobacter</taxon>
    </lineage>
</organism>
<dbReference type="PANTHER" id="PTHR30483">
    <property type="entry name" value="LEUCINE-SPECIFIC-BINDING PROTEIN"/>
    <property type="match status" value="1"/>
</dbReference>
<gene>
    <name evidence="7" type="ORF">SUH3_24095</name>
</gene>
<reference evidence="7 8" key="1">
    <citation type="submission" date="2014-01" db="EMBL/GenBank/DDBJ databases">
        <title>Sulfitobacter sp. H3 (MCCC 1A00686) Genome Sequencing.</title>
        <authorList>
            <person name="Lai Q."/>
            <person name="Hong Z."/>
        </authorList>
    </citation>
    <scope>NUCLEOTIDE SEQUENCE [LARGE SCALE GENOMIC DNA]</scope>
    <source>
        <strain evidence="7 8">H3</strain>
    </source>
</reference>
<dbReference type="AlphaFoldDB" id="A0A073IYN9"/>
<keyword evidence="8" id="KW-1185">Reference proteome</keyword>
<accession>A0A073IYN9</accession>
<proteinExistence type="inferred from homology"/>
<evidence type="ECO:0000256" key="1">
    <source>
        <dbReference type="ARBA" id="ARBA00010062"/>
    </source>
</evidence>
<comment type="similarity">
    <text evidence="1">Belongs to the leucine-binding protein family.</text>
</comment>
<evidence type="ECO:0000256" key="3">
    <source>
        <dbReference type="ARBA" id="ARBA00022729"/>
    </source>
</evidence>
<evidence type="ECO:0000256" key="5">
    <source>
        <dbReference type="SAM" id="SignalP"/>
    </source>
</evidence>
<comment type="caution">
    <text evidence="7">The sequence shown here is derived from an EMBL/GenBank/DDBJ whole genome shotgun (WGS) entry which is preliminary data.</text>
</comment>
<name>A0A073IYN9_9RHOB</name>
<dbReference type="RefSeq" id="WP_037928328.1">
    <property type="nucleotide sequence ID" value="NZ_CP054599.1"/>
</dbReference>
<dbReference type="InterPro" id="IPR000709">
    <property type="entry name" value="Leu_Ile_Val-bd"/>
</dbReference>
<evidence type="ECO:0000313" key="8">
    <source>
        <dbReference type="Proteomes" id="UP000027746"/>
    </source>
</evidence>
<feature type="domain" description="Leucine-binding protein" evidence="6">
    <location>
        <begin position="27"/>
        <end position="368"/>
    </location>
</feature>
<dbReference type="EMBL" id="JAMD01000009">
    <property type="protein sequence ID" value="KEJ94864.1"/>
    <property type="molecule type" value="Genomic_DNA"/>
</dbReference>